<proteinExistence type="predicted"/>
<name>A0AA96WH67_9CYAN</name>
<evidence type="ECO:0000256" key="3">
    <source>
        <dbReference type="SAM" id="MobiDB-lite"/>
    </source>
</evidence>
<sequence length="302" mass="31132">MSELITVNPPGTPSTGPTLGLNIINEQPVQVFKQSATGPVVVAGSPGRDVIRVSSPGDVTGYVIEAEAGNDEIIGGAGEDQLSGGAGNDRIEGGRSRDKIFGGNGNDQLFGNEGIDVIDAGEGDDRVEGGDGNDVLLGGPGNDRLFGGNGEDLLRGGNGRDILSGGDGSDTMRGGRGNDLLIPGAGRDVMKGGFDRDTFRFEAGSTGPGQLDRITDFNPSDDTIELSRALLPGSGLGRGQLSSENFAIVQDVEAEVITVTATLVYEQKSGILYYNPASGQDVPLVQLQANLSELSAANFRIL</sequence>
<dbReference type="SUPFAM" id="SSF51120">
    <property type="entry name" value="beta-Roll"/>
    <property type="match status" value="1"/>
</dbReference>
<dbReference type="InterPro" id="IPR011049">
    <property type="entry name" value="Serralysin-like_metalloprot_C"/>
</dbReference>
<gene>
    <name evidence="4" type="ORF">HJG54_20685</name>
</gene>
<dbReference type="Pfam" id="PF00353">
    <property type="entry name" value="HemolysinCabind"/>
    <property type="match status" value="3"/>
</dbReference>
<organism evidence="4">
    <name type="scientific">Leptolyngbya sp. NK1-12</name>
    <dbReference type="NCBI Taxonomy" id="2547451"/>
    <lineage>
        <taxon>Bacteria</taxon>
        <taxon>Bacillati</taxon>
        <taxon>Cyanobacteriota</taxon>
        <taxon>Cyanophyceae</taxon>
        <taxon>Leptolyngbyales</taxon>
        <taxon>Leptolyngbyaceae</taxon>
        <taxon>Leptolyngbya group</taxon>
        <taxon>Leptolyngbya</taxon>
    </lineage>
</organism>
<comment type="subcellular location">
    <subcellularLocation>
        <location evidence="1">Secreted</location>
    </subcellularLocation>
</comment>
<dbReference type="RefSeq" id="WP_051924818.1">
    <property type="nucleotide sequence ID" value="NZ_CP053586.1"/>
</dbReference>
<reference evidence="4" key="1">
    <citation type="submission" date="2020-05" db="EMBL/GenBank/DDBJ databases">
        <authorList>
            <person name="Zhu T."/>
            <person name="Keshari N."/>
            <person name="Lu X."/>
        </authorList>
    </citation>
    <scope>NUCLEOTIDE SEQUENCE</scope>
    <source>
        <strain evidence="4">NK1-12</strain>
    </source>
</reference>
<dbReference type="GO" id="GO:0005509">
    <property type="term" value="F:calcium ion binding"/>
    <property type="evidence" value="ECO:0007669"/>
    <property type="project" value="InterPro"/>
</dbReference>
<protein>
    <submittedName>
        <fullName evidence="4">Calcium-binding protein</fullName>
    </submittedName>
</protein>
<accession>A0AA96WH67</accession>
<feature type="region of interest" description="Disordered" evidence="3">
    <location>
        <begin position="76"/>
        <end position="96"/>
    </location>
</feature>
<dbReference type="InterPro" id="IPR050557">
    <property type="entry name" value="RTX_toxin/Mannuronan_C5-epim"/>
</dbReference>
<dbReference type="PANTHER" id="PTHR38340">
    <property type="entry name" value="S-LAYER PROTEIN"/>
    <property type="match status" value="1"/>
</dbReference>
<evidence type="ECO:0000256" key="2">
    <source>
        <dbReference type="ARBA" id="ARBA00022525"/>
    </source>
</evidence>
<dbReference type="PANTHER" id="PTHR38340:SF1">
    <property type="entry name" value="S-LAYER PROTEIN"/>
    <property type="match status" value="1"/>
</dbReference>
<dbReference type="AlphaFoldDB" id="A0AA96WH67"/>
<evidence type="ECO:0000313" key="4">
    <source>
        <dbReference type="EMBL" id="WNZ25029.1"/>
    </source>
</evidence>
<keyword evidence="2" id="KW-0964">Secreted</keyword>
<dbReference type="InterPro" id="IPR001343">
    <property type="entry name" value="Hemolysn_Ca-bd"/>
</dbReference>
<dbReference type="InterPro" id="IPR018511">
    <property type="entry name" value="Hemolysin-typ_Ca-bd_CS"/>
</dbReference>
<dbReference type="GO" id="GO:0005576">
    <property type="term" value="C:extracellular region"/>
    <property type="evidence" value="ECO:0007669"/>
    <property type="project" value="UniProtKB-SubCell"/>
</dbReference>
<dbReference type="PROSITE" id="PS00330">
    <property type="entry name" value="HEMOLYSIN_CALCIUM"/>
    <property type="match status" value="2"/>
</dbReference>
<dbReference type="Gene3D" id="2.150.10.10">
    <property type="entry name" value="Serralysin-like metalloprotease, C-terminal"/>
    <property type="match status" value="3"/>
</dbReference>
<evidence type="ECO:0000256" key="1">
    <source>
        <dbReference type="ARBA" id="ARBA00004613"/>
    </source>
</evidence>
<dbReference type="EMBL" id="CP053586">
    <property type="protein sequence ID" value="WNZ25029.1"/>
    <property type="molecule type" value="Genomic_DNA"/>
</dbReference>
<dbReference type="PRINTS" id="PR00313">
    <property type="entry name" value="CABNDNGRPT"/>
</dbReference>